<evidence type="ECO:0000313" key="1">
    <source>
        <dbReference type="EMBL" id="PIC14914.1"/>
    </source>
</evidence>
<name>A0A2G5SIK9_9PELO</name>
<evidence type="ECO:0000313" key="2">
    <source>
        <dbReference type="Proteomes" id="UP000230233"/>
    </source>
</evidence>
<sequence length="117" mass="13592">MVAVTTRKQMLSGPIDYRYNEKMMGLVKNKFLDAESLKNQQFDHEQHLYIKHIEIEGKQNGYSIEDCGSTQMRGLVADHGLYAVVGLFPTEKIHSNRLSKIYYEPYGVNEHLVWGYH</sequence>
<reference evidence="2" key="1">
    <citation type="submission" date="2017-10" db="EMBL/GenBank/DDBJ databases">
        <title>Rapid genome shrinkage in a self-fertile nematode reveals novel sperm competition proteins.</title>
        <authorList>
            <person name="Yin D."/>
            <person name="Schwarz E.M."/>
            <person name="Thomas C.G."/>
            <person name="Felde R.L."/>
            <person name="Korf I.F."/>
            <person name="Cutter A.D."/>
            <person name="Schartner C.M."/>
            <person name="Ralston E.J."/>
            <person name="Meyer B.J."/>
            <person name="Haag E.S."/>
        </authorList>
    </citation>
    <scope>NUCLEOTIDE SEQUENCE [LARGE SCALE GENOMIC DNA]</scope>
    <source>
        <strain evidence="2">JU1422</strain>
    </source>
</reference>
<accession>A0A2G5SIK9</accession>
<organism evidence="1 2">
    <name type="scientific">Caenorhabditis nigoni</name>
    <dbReference type="NCBI Taxonomy" id="1611254"/>
    <lineage>
        <taxon>Eukaryota</taxon>
        <taxon>Metazoa</taxon>
        <taxon>Ecdysozoa</taxon>
        <taxon>Nematoda</taxon>
        <taxon>Chromadorea</taxon>
        <taxon>Rhabditida</taxon>
        <taxon>Rhabditina</taxon>
        <taxon>Rhabditomorpha</taxon>
        <taxon>Rhabditoidea</taxon>
        <taxon>Rhabditidae</taxon>
        <taxon>Peloderinae</taxon>
        <taxon>Caenorhabditis</taxon>
    </lineage>
</organism>
<dbReference type="EMBL" id="PDUG01000007">
    <property type="protein sequence ID" value="PIC14914.1"/>
    <property type="molecule type" value="Genomic_DNA"/>
</dbReference>
<dbReference type="Proteomes" id="UP000230233">
    <property type="component" value="Unassembled WGS sequence"/>
</dbReference>
<proteinExistence type="predicted"/>
<gene>
    <name evidence="1" type="ORF">B9Z55_027061</name>
</gene>
<dbReference type="AlphaFoldDB" id="A0A2G5SIK9"/>
<protein>
    <submittedName>
        <fullName evidence="1">Uncharacterized protein</fullName>
    </submittedName>
</protein>
<comment type="caution">
    <text evidence="1">The sequence shown here is derived from an EMBL/GenBank/DDBJ whole genome shotgun (WGS) entry which is preliminary data.</text>
</comment>
<keyword evidence="2" id="KW-1185">Reference proteome</keyword>